<sequence>MRVSNILQAAVALTLLSSGSALPTVKECLSARLLQTVEKGRADATRYLRAETPQPNENDTTEERGKTWAQLKNLFAGMRGDEEKKIRKLASTFAKYKGDDLMEYDVYKIARKQFGYSRNKAVSLRTVPEEPLPLQQLSVKMDYVIERVQSTNKFK</sequence>
<evidence type="ECO:0000313" key="6">
    <source>
        <dbReference type="EMBL" id="KAG2867503.1"/>
    </source>
</evidence>
<evidence type="ECO:0000256" key="2">
    <source>
        <dbReference type="ARBA" id="ARBA00010400"/>
    </source>
</evidence>
<dbReference type="Pfam" id="PF16810">
    <property type="entry name" value="RXLR"/>
    <property type="match status" value="1"/>
</dbReference>
<evidence type="ECO:0000313" key="8">
    <source>
        <dbReference type="EMBL" id="KAG2953766.1"/>
    </source>
</evidence>
<evidence type="ECO:0000256" key="3">
    <source>
        <dbReference type="ARBA" id="ARBA00022525"/>
    </source>
</evidence>
<evidence type="ECO:0000256" key="4">
    <source>
        <dbReference type="ARBA" id="ARBA00022729"/>
    </source>
</evidence>
<proteinExistence type="inferred from homology"/>
<evidence type="ECO:0000313" key="12">
    <source>
        <dbReference type="Proteomes" id="UP000251314"/>
    </source>
</evidence>
<gene>
    <name evidence="11" type="ORF">PC110_g2571</name>
    <name evidence="6" type="ORF">PC113_g1914</name>
    <name evidence="7" type="ORF">PC115_g4512</name>
    <name evidence="8" type="ORF">PC117_g1745</name>
    <name evidence="9" type="ORF">PC118_g3916</name>
    <name evidence="10" type="ORF">PC129_g5761</name>
</gene>
<reference evidence="11 12" key="1">
    <citation type="submission" date="2018-01" db="EMBL/GenBank/DDBJ databases">
        <title>Draft genome of the strawberry crown rot pathogen Phytophthora cactorum.</title>
        <authorList>
            <person name="Armitage A.D."/>
            <person name="Lysoe E."/>
            <person name="Nellist C.F."/>
            <person name="Harrison R.J."/>
            <person name="Brurberg M.B."/>
        </authorList>
    </citation>
    <scope>NUCLEOTIDE SEQUENCE [LARGE SCALE GENOMIC DNA]</scope>
    <source>
        <strain evidence="11 12">10300</strain>
    </source>
</reference>
<accession>A0A329SWF8</accession>
<comment type="subcellular location">
    <subcellularLocation>
        <location evidence="1 5">Secreted</location>
    </subcellularLocation>
</comment>
<comment type="similarity">
    <text evidence="2 5">Belongs to the RxLR effector family.</text>
</comment>
<dbReference type="VEuPathDB" id="FungiDB:PC110_g2571"/>
<comment type="function">
    <text evidence="5">Effector that suppresses plant defense responses during pathogen infection.</text>
</comment>
<comment type="domain">
    <text evidence="5">The RxLR-dEER motif acts to carry the protein into the host cell cytoplasm through binding to cell surface phosphatidylinositol-3-phosphate.</text>
</comment>
<dbReference type="EMBL" id="RCML01000070">
    <property type="protein sequence ID" value="KAG2993605.1"/>
    <property type="molecule type" value="Genomic_DNA"/>
</dbReference>
<evidence type="ECO:0000313" key="11">
    <source>
        <dbReference type="EMBL" id="RAW41217.1"/>
    </source>
</evidence>
<evidence type="ECO:0000313" key="7">
    <source>
        <dbReference type="EMBL" id="KAG2936865.1"/>
    </source>
</evidence>
<protein>
    <recommendedName>
        <fullName evidence="5">RxLR effector protein</fullName>
    </recommendedName>
</protein>
<dbReference type="Proteomes" id="UP000251314">
    <property type="component" value="Unassembled WGS sequence"/>
</dbReference>
<dbReference type="EMBL" id="MJFZ01000034">
    <property type="protein sequence ID" value="RAW41217.1"/>
    <property type="molecule type" value="Genomic_DNA"/>
</dbReference>
<reference evidence="10" key="2">
    <citation type="submission" date="2018-05" db="EMBL/GenBank/DDBJ databases">
        <title>Effector identification in a new, highly contiguous assembly of the strawberry crown rot pathogen Phytophthora cactorum.</title>
        <authorList>
            <person name="Armitage A.D."/>
            <person name="Nellist C.F."/>
            <person name="Bates H."/>
            <person name="Vickerstaff R.J."/>
            <person name="Harrison R.J."/>
        </authorList>
    </citation>
    <scope>NUCLEOTIDE SEQUENCE</scope>
    <source>
        <strain evidence="6">15-7</strain>
        <strain evidence="7">4032</strain>
        <strain evidence="8">4040</strain>
        <strain evidence="9">P415</strain>
        <strain evidence="10">P421</strain>
    </source>
</reference>
<dbReference type="EMBL" id="RCMK01000021">
    <property type="protein sequence ID" value="KAG2953766.1"/>
    <property type="molecule type" value="Genomic_DNA"/>
</dbReference>
<evidence type="ECO:0000256" key="5">
    <source>
        <dbReference type="RuleBase" id="RU367124"/>
    </source>
</evidence>
<dbReference type="EMBL" id="RCMV01000141">
    <property type="protein sequence ID" value="KAG3223567.1"/>
    <property type="molecule type" value="Genomic_DNA"/>
</dbReference>
<dbReference type="InterPro" id="IPR031825">
    <property type="entry name" value="RXLR"/>
</dbReference>
<dbReference type="GO" id="GO:0005576">
    <property type="term" value="C:extracellular region"/>
    <property type="evidence" value="ECO:0007669"/>
    <property type="project" value="UniProtKB-SubCell"/>
</dbReference>
<dbReference type="OrthoDB" id="124445at2759"/>
<feature type="signal peptide" evidence="5">
    <location>
        <begin position="1"/>
        <end position="21"/>
    </location>
</feature>
<feature type="chain" id="PRO_5040518981" description="RxLR effector protein" evidence="5">
    <location>
        <begin position="22"/>
        <end position="155"/>
    </location>
</feature>
<dbReference type="Proteomes" id="UP000736787">
    <property type="component" value="Unassembled WGS sequence"/>
</dbReference>
<dbReference type="Proteomes" id="UP000697107">
    <property type="component" value="Unassembled WGS sequence"/>
</dbReference>
<dbReference type="Proteomes" id="UP000774804">
    <property type="component" value="Unassembled WGS sequence"/>
</dbReference>
<keyword evidence="4 5" id="KW-0732">Signal</keyword>
<dbReference type="EMBL" id="RCMG01000024">
    <property type="protein sequence ID" value="KAG2867503.1"/>
    <property type="molecule type" value="Genomic_DNA"/>
</dbReference>
<dbReference type="EMBL" id="RCMI01000087">
    <property type="protein sequence ID" value="KAG2936865.1"/>
    <property type="molecule type" value="Genomic_DNA"/>
</dbReference>
<comment type="caution">
    <text evidence="11">The sequence shown here is derived from an EMBL/GenBank/DDBJ whole genome shotgun (WGS) entry which is preliminary data.</text>
</comment>
<evidence type="ECO:0000256" key="1">
    <source>
        <dbReference type="ARBA" id="ARBA00004613"/>
    </source>
</evidence>
<dbReference type="Proteomes" id="UP000735874">
    <property type="component" value="Unassembled WGS sequence"/>
</dbReference>
<keyword evidence="12" id="KW-1185">Reference proteome</keyword>
<evidence type="ECO:0000313" key="9">
    <source>
        <dbReference type="EMBL" id="KAG2993605.1"/>
    </source>
</evidence>
<name>A0A329SWF8_9STRA</name>
<dbReference type="Proteomes" id="UP000760860">
    <property type="component" value="Unassembled WGS sequence"/>
</dbReference>
<organism evidence="11 12">
    <name type="scientific">Phytophthora cactorum</name>
    <dbReference type="NCBI Taxonomy" id="29920"/>
    <lineage>
        <taxon>Eukaryota</taxon>
        <taxon>Sar</taxon>
        <taxon>Stramenopiles</taxon>
        <taxon>Oomycota</taxon>
        <taxon>Peronosporomycetes</taxon>
        <taxon>Peronosporales</taxon>
        <taxon>Peronosporaceae</taxon>
        <taxon>Phytophthora</taxon>
    </lineage>
</organism>
<dbReference type="AlphaFoldDB" id="A0A329SWF8"/>
<evidence type="ECO:0000313" key="10">
    <source>
        <dbReference type="EMBL" id="KAG3223567.1"/>
    </source>
</evidence>
<keyword evidence="3 5" id="KW-0964">Secreted</keyword>